<proteinExistence type="predicted"/>
<gene>
    <name evidence="2" type="ORF">Syun_027041</name>
</gene>
<reference evidence="2 3" key="1">
    <citation type="submission" date="2024-01" db="EMBL/GenBank/DDBJ databases">
        <title>Genome assemblies of Stephania.</title>
        <authorList>
            <person name="Yang L."/>
        </authorList>
    </citation>
    <scope>NUCLEOTIDE SEQUENCE [LARGE SCALE GENOMIC DNA]</scope>
    <source>
        <strain evidence="2">YNDBR</strain>
        <tissue evidence="2">Leaf</tissue>
    </source>
</reference>
<dbReference type="AlphaFoldDB" id="A0AAP0HQX9"/>
<keyword evidence="3" id="KW-1185">Reference proteome</keyword>
<comment type="caution">
    <text evidence="2">The sequence shown here is derived from an EMBL/GenBank/DDBJ whole genome shotgun (WGS) entry which is preliminary data.</text>
</comment>
<dbReference type="EMBL" id="JBBNAF010000012">
    <property type="protein sequence ID" value="KAK9092130.1"/>
    <property type="molecule type" value="Genomic_DNA"/>
</dbReference>
<sequence length="127" mass="14253">MQAKLQGRRQELTQTTPDRSVDDEAVYYKVAGECPKGRVYNLRSLGRKKRRYVDTDASTSQENKCEEGVDWRDGGGVEAKGGAVRPIERRRQRRGEKEVMGANDEEKGDGDGLVVAAARRGGRQWLQ</sequence>
<feature type="region of interest" description="Disordered" evidence="1">
    <location>
        <begin position="51"/>
        <end position="70"/>
    </location>
</feature>
<evidence type="ECO:0000313" key="3">
    <source>
        <dbReference type="Proteomes" id="UP001420932"/>
    </source>
</evidence>
<evidence type="ECO:0000256" key="1">
    <source>
        <dbReference type="SAM" id="MobiDB-lite"/>
    </source>
</evidence>
<feature type="region of interest" description="Disordered" evidence="1">
    <location>
        <begin position="88"/>
        <end position="113"/>
    </location>
</feature>
<feature type="region of interest" description="Disordered" evidence="1">
    <location>
        <begin position="1"/>
        <end position="21"/>
    </location>
</feature>
<organism evidence="2 3">
    <name type="scientific">Stephania yunnanensis</name>
    <dbReference type="NCBI Taxonomy" id="152371"/>
    <lineage>
        <taxon>Eukaryota</taxon>
        <taxon>Viridiplantae</taxon>
        <taxon>Streptophyta</taxon>
        <taxon>Embryophyta</taxon>
        <taxon>Tracheophyta</taxon>
        <taxon>Spermatophyta</taxon>
        <taxon>Magnoliopsida</taxon>
        <taxon>Ranunculales</taxon>
        <taxon>Menispermaceae</taxon>
        <taxon>Menispermoideae</taxon>
        <taxon>Cissampelideae</taxon>
        <taxon>Stephania</taxon>
    </lineage>
</organism>
<accession>A0AAP0HQX9</accession>
<evidence type="ECO:0000313" key="2">
    <source>
        <dbReference type="EMBL" id="KAK9092130.1"/>
    </source>
</evidence>
<protein>
    <submittedName>
        <fullName evidence="2">Uncharacterized protein</fullName>
    </submittedName>
</protein>
<dbReference type="Proteomes" id="UP001420932">
    <property type="component" value="Unassembled WGS sequence"/>
</dbReference>
<name>A0AAP0HQX9_9MAGN</name>